<comment type="subcellular location">
    <subcellularLocation>
        <location evidence="2">Cell membrane</location>
        <topology evidence="2">Single-pass type II membrane protein</topology>
    </subcellularLocation>
    <subcellularLocation>
        <location evidence="7">Membrane</location>
        <topology evidence="7">Single-pass type II membrane protein</topology>
    </subcellularLocation>
</comment>
<dbReference type="InterPro" id="IPR000223">
    <property type="entry name" value="Pept_S26A_signal_pept_1"/>
</dbReference>
<feature type="domain" description="Peptidase S26" evidence="8">
    <location>
        <begin position="12"/>
        <end position="190"/>
    </location>
</feature>
<evidence type="ECO:0000256" key="2">
    <source>
        <dbReference type="ARBA" id="ARBA00004401"/>
    </source>
</evidence>
<dbReference type="PANTHER" id="PTHR43390">
    <property type="entry name" value="SIGNAL PEPTIDASE I"/>
    <property type="match status" value="1"/>
</dbReference>
<dbReference type="Gene3D" id="2.10.109.10">
    <property type="entry name" value="Umud Fragment, subunit A"/>
    <property type="match status" value="1"/>
</dbReference>
<reference evidence="9 10" key="1">
    <citation type="submission" date="2017-11" db="EMBL/GenBank/DDBJ databases">
        <title>Genomic Encyclopedia of Archaeal and Bacterial Type Strains, Phase II (KMG-II): From Individual Species to Whole Genera.</title>
        <authorList>
            <person name="Goeker M."/>
        </authorList>
    </citation>
    <scope>NUCLEOTIDE SEQUENCE [LARGE SCALE GENOMIC DNA]</scope>
    <source>
        <strain evidence="9 10">DSM 25625</strain>
    </source>
</reference>
<dbReference type="GO" id="GO:0005886">
    <property type="term" value="C:plasma membrane"/>
    <property type="evidence" value="ECO:0007669"/>
    <property type="project" value="UniProtKB-SubCell"/>
</dbReference>
<feature type="active site" evidence="6">
    <location>
        <position position="102"/>
    </location>
</feature>
<dbReference type="Proteomes" id="UP000230161">
    <property type="component" value="Unassembled WGS sequence"/>
</dbReference>
<evidence type="ECO:0000256" key="3">
    <source>
        <dbReference type="ARBA" id="ARBA00009370"/>
    </source>
</evidence>
<dbReference type="PRINTS" id="PR00727">
    <property type="entry name" value="LEADERPTASE"/>
</dbReference>
<keyword evidence="5 7" id="KW-0378">Hydrolase</keyword>
<dbReference type="NCBIfam" id="TIGR02227">
    <property type="entry name" value="sigpep_I_bact"/>
    <property type="match status" value="1"/>
</dbReference>
<comment type="catalytic activity">
    <reaction evidence="1 7">
        <text>Cleavage of hydrophobic, N-terminal signal or leader sequences from secreted and periplasmic proteins.</text>
        <dbReference type="EC" id="3.4.21.89"/>
    </reaction>
</comment>
<dbReference type="CDD" id="cd06530">
    <property type="entry name" value="S26_SPase_I"/>
    <property type="match status" value="1"/>
</dbReference>
<dbReference type="EMBL" id="PGFB01000005">
    <property type="protein sequence ID" value="PJJ55527.1"/>
    <property type="molecule type" value="Genomic_DNA"/>
</dbReference>
<dbReference type="EC" id="3.4.21.89" evidence="4 7"/>
<dbReference type="PANTHER" id="PTHR43390:SF1">
    <property type="entry name" value="CHLOROPLAST PROCESSING PEPTIDASE"/>
    <property type="match status" value="1"/>
</dbReference>
<evidence type="ECO:0000256" key="1">
    <source>
        <dbReference type="ARBA" id="ARBA00000677"/>
    </source>
</evidence>
<dbReference type="InterPro" id="IPR019758">
    <property type="entry name" value="Pept_S26A_signal_pept_1_CS"/>
</dbReference>
<protein>
    <recommendedName>
        <fullName evidence="4 7">Signal peptidase I</fullName>
        <ecNumber evidence="4 7">3.4.21.89</ecNumber>
    </recommendedName>
</protein>
<dbReference type="GO" id="GO:0004252">
    <property type="term" value="F:serine-type endopeptidase activity"/>
    <property type="evidence" value="ECO:0007669"/>
    <property type="project" value="InterPro"/>
</dbReference>
<dbReference type="InterPro" id="IPR019533">
    <property type="entry name" value="Peptidase_S26"/>
</dbReference>
<evidence type="ECO:0000256" key="5">
    <source>
        <dbReference type="ARBA" id="ARBA00022801"/>
    </source>
</evidence>
<evidence type="ECO:0000256" key="6">
    <source>
        <dbReference type="PIRSR" id="PIRSR600223-1"/>
    </source>
</evidence>
<evidence type="ECO:0000256" key="7">
    <source>
        <dbReference type="RuleBase" id="RU362042"/>
    </source>
</evidence>
<sequence length="201" mass="21154">MASLGVREVLLRVLALAVLAYLLAQGLRSFVVEVFVVTSGSMAPTMAVGDQVLVDKLRTVERGDIVVFRDPGGWIDPVEAVIGYPQDLPEEPAADDDGYVVKRVIGLPGDRVSCCSGGDGALLVNGAEVDEPYLYPGEPASSLGFDILVPEGSYWVMGDHRSASRDSRFHAADEGGGGVRKDMLVGVVTFGYGPAAGFSAH</sequence>
<keyword evidence="10" id="KW-1185">Reference proteome</keyword>
<evidence type="ECO:0000256" key="4">
    <source>
        <dbReference type="ARBA" id="ARBA00013208"/>
    </source>
</evidence>
<keyword evidence="7" id="KW-0645">Protease</keyword>
<dbReference type="PROSITE" id="PS00761">
    <property type="entry name" value="SPASE_I_3"/>
    <property type="match status" value="1"/>
</dbReference>
<name>A0A2M9BC60_9MICO</name>
<proteinExistence type="inferred from homology"/>
<dbReference type="RefSeq" id="WP_100345645.1">
    <property type="nucleotide sequence ID" value="NZ_PGFB01000005.1"/>
</dbReference>
<evidence type="ECO:0000313" key="9">
    <source>
        <dbReference type="EMBL" id="PJJ55527.1"/>
    </source>
</evidence>
<gene>
    <name evidence="9" type="ORF">CLV54_2873</name>
</gene>
<dbReference type="AlphaFoldDB" id="A0A2M9BC60"/>
<dbReference type="OrthoDB" id="9815782at2"/>
<dbReference type="GO" id="GO:0009003">
    <property type="term" value="F:signal peptidase activity"/>
    <property type="evidence" value="ECO:0007669"/>
    <property type="project" value="UniProtKB-EC"/>
</dbReference>
<dbReference type="Pfam" id="PF10502">
    <property type="entry name" value="Peptidase_S26"/>
    <property type="match status" value="1"/>
</dbReference>
<organism evidence="9 10">
    <name type="scientific">Compostimonas suwonensis</name>
    <dbReference type="NCBI Taxonomy" id="1048394"/>
    <lineage>
        <taxon>Bacteria</taxon>
        <taxon>Bacillati</taxon>
        <taxon>Actinomycetota</taxon>
        <taxon>Actinomycetes</taxon>
        <taxon>Micrococcales</taxon>
        <taxon>Microbacteriaceae</taxon>
        <taxon>Compostimonas</taxon>
    </lineage>
</organism>
<feature type="active site" evidence="6">
    <location>
        <position position="41"/>
    </location>
</feature>
<accession>A0A2M9BC60</accession>
<evidence type="ECO:0000313" key="10">
    <source>
        <dbReference type="Proteomes" id="UP000230161"/>
    </source>
</evidence>
<dbReference type="GO" id="GO:0006465">
    <property type="term" value="P:signal peptide processing"/>
    <property type="evidence" value="ECO:0007669"/>
    <property type="project" value="InterPro"/>
</dbReference>
<evidence type="ECO:0000259" key="8">
    <source>
        <dbReference type="Pfam" id="PF10502"/>
    </source>
</evidence>
<dbReference type="InterPro" id="IPR036286">
    <property type="entry name" value="LexA/Signal_pep-like_sf"/>
</dbReference>
<dbReference type="SUPFAM" id="SSF51306">
    <property type="entry name" value="LexA/Signal peptidase"/>
    <property type="match status" value="1"/>
</dbReference>
<comment type="caution">
    <text evidence="9">The sequence shown here is derived from an EMBL/GenBank/DDBJ whole genome shotgun (WGS) entry which is preliminary data.</text>
</comment>
<comment type="similarity">
    <text evidence="3 7">Belongs to the peptidase S26 family.</text>
</comment>